<dbReference type="Pfam" id="PF00400">
    <property type="entry name" value="WD40"/>
    <property type="match status" value="3"/>
</dbReference>
<evidence type="ECO:0000256" key="5">
    <source>
        <dbReference type="ARBA" id="ARBA00022737"/>
    </source>
</evidence>
<comment type="similarity">
    <text evidence="7">Belongs to the WD repeat UTP18 family.</text>
</comment>
<dbReference type="PANTHER" id="PTHR18359:SF0">
    <property type="entry name" value="U3 SMALL NUCLEOLAR RNA-ASSOCIATED PROTEIN 18 HOMOLOG"/>
    <property type="match status" value="1"/>
</dbReference>
<evidence type="ECO:0000313" key="10">
    <source>
        <dbReference type="Proteomes" id="UP000193642"/>
    </source>
</evidence>
<dbReference type="InterPro" id="IPR001680">
    <property type="entry name" value="WD40_rpt"/>
</dbReference>
<keyword evidence="6" id="KW-0539">Nucleus</keyword>
<keyword evidence="5" id="KW-0677">Repeat</keyword>
<dbReference type="GO" id="GO:0034388">
    <property type="term" value="C:Pwp2p-containing subcomplex of 90S preribosome"/>
    <property type="evidence" value="ECO:0007669"/>
    <property type="project" value="TreeGrafter"/>
</dbReference>
<keyword evidence="3" id="KW-0597">Phosphoprotein</keyword>
<dbReference type="Proteomes" id="UP000193642">
    <property type="component" value="Unassembled WGS sequence"/>
</dbReference>
<dbReference type="GO" id="GO:0032040">
    <property type="term" value="C:small-subunit processome"/>
    <property type="evidence" value="ECO:0007669"/>
    <property type="project" value="TreeGrafter"/>
</dbReference>
<feature type="non-terminal residue" evidence="9">
    <location>
        <position position="1"/>
    </location>
</feature>
<dbReference type="SMART" id="SM00320">
    <property type="entry name" value="WD40"/>
    <property type="match status" value="5"/>
</dbReference>
<dbReference type="Gene3D" id="2.130.10.10">
    <property type="entry name" value="YVTN repeat-like/Quinoprotein amine dehydrogenase"/>
    <property type="match status" value="1"/>
</dbReference>
<dbReference type="EMBL" id="MCGO01000002">
    <property type="protein sequence ID" value="ORY53100.1"/>
    <property type="molecule type" value="Genomic_DNA"/>
</dbReference>
<evidence type="ECO:0000256" key="4">
    <source>
        <dbReference type="ARBA" id="ARBA00022574"/>
    </source>
</evidence>
<organism evidence="9 10">
    <name type="scientific">Rhizoclosmatium globosum</name>
    <dbReference type="NCBI Taxonomy" id="329046"/>
    <lineage>
        <taxon>Eukaryota</taxon>
        <taxon>Fungi</taxon>
        <taxon>Fungi incertae sedis</taxon>
        <taxon>Chytridiomycota</taxon>
        <taxon>Chytridiomycota incertae sedis</taxon>
        <taxon>Chytridiomycetes</taxon>
        <taxon>Chytridiales</taxon>
        <taxon>Chytriomycetaceae</taxon>
        <taxon>Rhizoclosmatium</taxon>
    </lineage>
</organism>
<comment type="caution">
    <text evidence="9">The sequence shown here is derived from an EMBL/GenBank/DDBJ whole genome shotgun (WGS) entry which is preliminary data.</text>
</comment>
<evidence type="ECO:0000256" key="7">
    <source>
        <dbReference type="ARBA" id="ARBA00025767"/>
    </source>
</evidence>
<dbReference type="AlphaFoldDB" id="A0A1Y2D1H1"/>
<evidence type="ECO:0000256" key="3">
    <source>
        <dbReference type="ARBA" id="ARBA00022553"/>
    </source>
</evidence>
<name>A0A1Y2D1H1_9FUNG</name>
<evidence type="ECO:0000313" key="9">
    <source>
        <dbReference type="EMBL" id="ORY53100.1"/>
    </source>
</evidence>
<accession>A0A1Y2D1H1</accession>
<keyword evidence="2" id="KW-0698">rRNA processing</keyword>
<sequence>VLRSTKAMIDRNMRIRLPKDHLDVFRMTDANNASPSQSVVQSCKFHPNAPVLLTAGLDKTLRLFHVDGKVNPKIQSVFLKDFPIHCADFNATGRQVILSSVKKFFYVYDVEAGQAERIDGIRGRDEDKFEKFIVSPCGKFIAFMGRDGYIILISAQSKQWIANLRMNGTCTAFDFTKDGRFLYSIGGDGEIYQWDLATRQCVHRFFDEGAVNVHNLAVSPDNSYIATGSNAGIVNVYSTSTALSTSNPTPSRSLMNLTTGISNLSFHPSSQALLLSSRLKKDSLKIAHCPTLNVFANWPTPSTPLGYVQSTAWSPGGGYLAIGNDKGTVLLYRATAFGAC</sequence>
<keyword evidence="4" id="KW-0853">WD repeat</keyword>
<dbReference type="InterPro" id="IPR015943">
    <property type="entry name" value="WD40/YVTN_repeat-like_dom_sf"/>
</dbReference>
<evidence type="ECO:0000256" key="6">
    <source>
        <dbReference type="ARBA" id="ARBA00023242"/>
    </source>
</evidence>
<dbReference type="PANTHER" id="PTHR18359">
    <property type="entry name" value="WD-REPEAT PROTEIN-RELATED"/>
    <property type="match status" value="1"/>
</dbReference>
<dbReference type="GO" id="GO:0006364">
    <property type="term" value="P:rRNA processing"/>
    <property type="evidence" value="ECO:0007669"/>
    <property type="project" value="UniProtKB-KW"/>
</dbReference>
<gene>
    <name evidence="9" type="ORF">BCR33DRAFT_655234</name>
</gene>
<dbReference type="STRING" id="329046.A0A1Y2D1H1"/>
<protein>
    <recommendedName>
        <fullName evidence="8">U3 small nucleolar RNA-associated protein 18 homolog</fullName>
    </recommendedName>
</protein>
<dbReference type="InterPro" id="IPR036322">
    <property type="entry name" value="WD40_repeat_dom_sf"/>
</dbReference>
<comment type="subcellular location">
    <subcellularLocation>
        <location evidence="1">Nucleus</location>
        <location evidence="1">Nucleolus</location>
    </subcellularLocation>
</comment>
<evidence type="ECO:0000256" key="2">
    <source>
        <dbReference type="ARBA" id="ARBA00022552"/>
    </source>
</evidence>
<dbReference type="FunFam" id="2.130.10.10:FF:000121">
    <property type="entry name" value="U3 small nucleolar RNA-associated protein 18 homolog"/>
    <property type="match status" value="1"/>
</dbReference>
<evidence type="ECO:0000256" key="1">
    <source>
        <dbReference type="ARBA" id="ARBA00004604"/>
    </source>
</evidence>
<proteinExistence type="inferred from homology"/>
<reference evidence="9 10" key="1">
    <citation type="submission" date="2016-07" db="EMBL/GenBank/DDBJ databases">
        <title>Pervasive Adenine N6-methylation of Active Genes in Fungi.</title>
        <authorList>
            <consortium name="DOE Joint Genome Institute"/>
            <person name="Mondo S.J."/>
            <person name="Dannebaum R.O."/>
            <person name="Kuo R.C."/>
            <person name="Labutti K."/>
            <person name="Haridas S."/>
            <person name="Kuo A."/>
            <person name="Salamov A."/>
            <person name="Ahrendt S.R."/>
            <person name="Lipzen A."/>
            <person name="Sullivan W."/>
            <person name="Andreopoulos W.B."/>
            <person name="Clum A."/>
            <person name="Lindquist E."/>
            <person name="Daum C."/>
            <person name="Ramamoorthy G.K."/>
            <person name="Gryganskyi A."/>
            <person name="Culley D."/>
            <person name="Magnuson J.K."/>
            <person name="James T.Y."/>
            <person name="O'Malley M.A."/>
            <person name="Stajich J.E."/>
            <person name="Spatafora J.W."/>
            <person name="Visel A."/>
            <person name="Grigoriev I.V."/>
        </authorList>
    </citation>
    <scope>NUCLEOTIDE SEQUENCE [LARGE SCALE GENOMIC DNA]</scope>
    <source>
        <strain evidence="9 10">JEL800</strain>
    </source>
</reference>
<dbReference type="SUPFAM" id="SSF50978">
    <property type="entry name" value="WD40 repeat-like"/>
    <property type="match status" value="1"/>
</dbReference>
<keyword evidence="10" id="KW-1185">Reference proteome</keyword>
<dbReference type="OrthoDB" id="1935146at2759"/>
<dbReference type="InterPro" id="IPR045161">
    <property type="entry name" value="Utp18"/>
</dbReference>
<evidence type="ECO:0000256" key="8">
    <source>
        <dbReference type="ARBA" id="ARBA00074442"/>
    </source>
</evidence>